<reference evidence="3 4" key="1">
    <citation type="submission" date="2018-08" db="EMBL/GenBank/DDBJ databases">
        <title>A genome reference for cultivated species of the human gut microbiota.</title>
        <authorList>
            <person name="Zou Y."/>
            <person name="Xue W."/>
            <person name="Luo G."/>
        </authorList>
    </citation>
    <scope>NUCLEOTIDE SEQUENCE [LARGE SCALE GENOMIC DNA]</scope>
    <source>
        <strain evidence="2 4">AF10-31</strain>
        <strain evidence="1 3">AF15-20</strain>
    </source>
</reference>
<name>A0A395W6K6_9FIRM</name>
<dbReference type="GeneID" id="66579617"/>
<protein>
    <submittedName>
        <fullName evidence="1">Abi family protein</fullName>
    </submittedName>
</protein>
<gene>
    <name evidence="2" type="ORF">DWV56_11140</name>
    <name evidence="1" type="ORF">DWW32_06960</name>
</gene>
<organism evidence="1 3">
    <name type="scientific">Holdemanella biformis</name>
    <dbReference type="NCBI Taxonomy" id="1735"/>
    <lineage>
        <taxon>Bacteria</taxon>
        <taxon>Bacillati</taxon>
        <taxon>Bacillota</taxon>
        <taxon>Erysipelotrichia</taxon>
        <taxon>Erysipelotrichales</taxon>
        <taxon>Erysipelotrichaceae</taxon>
        <taxon>Holdemanella</taxon>
    </lineage>
</organism>
<sequence>MNEKREIKTYKSIDEMVEYLYKSKRIIVDDEDKHYFSERNYISMINPYKQFFSTGRNNKGKLIYKKEHNFKELINIIKIDDEFSKLMYEKIGLFEKKLKVVVFNEMCLKYVNCEDCSKDKTCTIYLKEIKDFLENGVTCPRFCGNYFYIYEKIARNSTDKKNDTYNLERKRDLLEHIYQIGKGEHINGSKLDEIEKCKNKLVLHYLSKETKKVPLWIIPNALTLGELQTLFLMLDTVSQKRIVAAMKNSNKLKIDNKDIISFSGHIELIRQMRNIINHYEPLLPFLISEMTNKKIEDSKLFITLKLLDEQFSKIEISDLKANMDVNSVNSKSKRILDFMFQTIKENNSKFL</sequence>
<dbReference type="RefSeq" id="WP_118325240.1">
    <property type="nucleotide sequence ID" value="NZ_CATXNH010000031.1"/>
</dbReference>
<evidence type="ECO:0000313" key="3">
    <source>
        <dbReference type="Proteomes" id="UP000265489"/>
    </source>
</evidence>
<dbReference type="Pfam" id="PF07751">
    <property type="entry name" value="Abi_2"/>
    <property type="match status" value="1"/>
</dbReference>
<accession>A0A395W6K6</accession>
<proteinExistence type="predicted"/>
<evidence type="ECO:0000313" key="1">
    <source>
        <dbReference type="EMBL" id="RGU91449.1"/>
    </source>
</evidence>
<dbReference type="EMBL" id="QSAT01000048">
    <property type="protein sequence ID" value="RGW72253.1"/>
    <property type="molecule type" value="Genomic_DNA"/>
</dbReference>
<comment type="caution">
    <text evidence="1">The sequence shown here is derived from an EMBL/GenBank/DDBJ whole genome shotgun (WGS) entry which is preliminary data.</text>
</comment>
<dbReference type="InterPro" id="IPR011664">
    <property type="entry name" value="Abi_system_AbiD/AbiF-like"/>
</dbReference>
<dbReference type="Proteomes" id="UP000284651">
    <property type="component" value="Unassembled WGS sequence"/>
</dbReference>
<dbReference type="EMBL" id="QRYQ01000011">
    <property type="protein sequence ID" value="RGU91449.1"/>
    <property type="molecule type" value="Genomic_DNA"/>
</dbReference>
<dbReference type="Proteomes" id="UP000265489">
    <property type="component" value="Unassembled WGS sequence"/>
</dbReference>
<dbReference type="AlphaFoldDB" id="A0A395W6K6"/>
<evidence type="ECO:0000313" key="4">
    <source>
        <dbReference type="Proteomes" id="UP000284651"/>
    </source>
</evidence>
<evidence type="ECO:0000313" key="2">
    <source>
        <dbReference type="EMBL" id="RGW72253.1"/>
    </source>
</evidence>